<dbReference type="GO" id="GO:0003700">
    <property type="term" value="F:DNA-binding transcription factor activity"/>
    <property type="evidence" value="ECO:0007669"/>
    <property type="project" value="TreeGrafter"/>
</dbReference>
<dbReference type="InterPro" id="IPR001647">
    <property type="entry name" value="HTH_TetR"/>
</dbReference>
<evidence type="ECO:0000256" key="1">
    <source>
        <dbReference type="ARBA" id="ARBA00023015"/>
    </source>
</evidence>
<dbReference type="InterPro" id="IPR036271">
    <property type="entry name" value="Tet_transcr_reg_TetR-rel_C_sf"/>
</dbReference>
<evidence type="ECO:0000313" key="7">
    <source>
        <dbReference type="Proteomes" id="UP000199251"/>
    </source>
</evidence>
<dbReference type="PROSITE" id="PS50977">
    <property type="entry name" value="HTH_TETR_2"/>
    <property type="match status" value="1"/>
</dbReference>
<protein>
    <submittedName>
        <fullName evidence="6">TetR family transcriptional regulator</fullName>
    </submittedName>
</protein>
<dbReference type="InterPro" id="IPR050109">
    <property type="entry name" value="HTH-type_TetR-like_transc_reg"/>
</dbReference>
<dbReference type="GO" id="GO:0000976">
    <property type="term" value="F:transcription cis-regulatory region binding"/>
    <property type="evidence" value="ECO:0007669"/>
    <property type="project" value="TreeGrafter"/>
</dbReference>
<dbReference type="RefSeq" id="WP_090600847.1">
    <property type="nucleotide sequence ID" value="NZ_CTEE01000001.1"/>
</dbReference>
<evidence type="ECO:0000259" key="5">
    <source>
        <dbReference type="PROSITE" id="PS50977"/>
    </source>
</evidence>
<reference evidence="6 7" key="1">
    <citation type="submission" date="2015-03" db="EMBL/GenBank/DDBJ databases">
        <authorList>
            <person name="Urmite Genomes"/>
        </authorList>
    </citation>
    <scope>NUCLEOTIDE SEQUENCE [LARGE SCALE GENOMIC DNA]</scope>
    <source>
        <strain evidence="6 7">CSUR P1491</strain>
    </source>
</reference>
<dbReference type="SUPFAM" id="SSF48498">
    <property type="entry name" value="Tetracyclin repressor-like, C-terminal domain"/>
    <property type="match status" value="1"/>
</dbReference>
<accession>A0A0E4CM81</accession>
<proteinExistence type="predicted"/>
<feature type="DNA-binding region" description="H-T-H motif" evidence="4">
    <location>
        <begin position="32"/>
        <end position="51"/>
    </location>
</feature>
<dbReference type="InterPro" id="IPR009057">
    <property type="entry name" value="Homeodomain-like_sf"/>
</dbReference>
<keyword evidence="2 4" id="KW-0238">DNA-binding</keyword>
<dbReference type="OrthoDB" id="9816296at2"/>
<dbReference type="AlphaFoldDB" id="A0A0E4CM81"/>
<dbReference type="Gene3D" id="1.10.357.10">
    <property type="entry name" value="Tetracycline Repressor, domain 2"/>
    <property type="match status" value="1"/>
</dbReference>
<dbReference type="STRING" id="141349.BN1232_01574"/>
<keyword evidence="1" id="KW-0805">Transcription regulation</keyword>
<keyword evidence="3" id="KW-0804">Transcription</keyword>
<dbReference type="PANTHER" id="PTHR30055">
    <property type="entry name" value="HTH-TYPE TRANSCRIPTIONAL REGULATOR RUTR"/>
    <property type="match status" value="1"/>
</dbReference>
<name>A0A0E4CM81_MYCLN</name>
<dbReference type="EMBL" id="CTEE01000001">
    <property type="protein sequence ID" value="CQD08729.1"/>
    <property type="molecule type" value="Genomic_DNA"/>
</dbReference>
<evidence type="ECO:0000256" key="3">
    <source>
        <dbReference type="ARBA" id="ARBA00023163"/>
    </source>
</evidence>
<dbReference type="Proteomes" id="UP000199251">
    <property type="component" value="Unassembled WGS sequence"/>
</dbReference>
<evidence type="ECO:0000256" key="4">
    <source>
        <dbReference type="PROSITE-ProRule" id="PRU00335"/>
    </source>
</evidence>
<dbReference type="SUPFAM" id="SSF46689">
    <property type="entry name" value="Homeodomain-like"/>
    <property type="match status" value="1"/>
</dbReference>
<dbReference type="Pfam" id="PF00440">
    <property type="entry name" value="TetR_N"/>
    <property type="match status" value="1"/>
</dbReference>
<dbReference type="PRINTS" id="PR00455">
    <property type="entry name" value="HTHTETR"/>
</dbReference>
<organism evidence="6 7">
    <name type="scientific">Mycobacterium lentiflavum</name>
    <dbReference type="NCBI Taxonomy" id="141349"/>
    <lineage>
        <taxon>Bacteria</taxon>
        <taxon>Bacillati</taxon>
        <taxon>Actinomycetota</taxon>
        <taxon>Actinomycetes</taxon>
        <taxon>Mycobacteriales</taxon>
        <taxon>Mycobacteriaceae</taxon>
        <taxon>Mycobacterium</taxon>
        <taxon>Mycobacterium simiae complex</taxon>
    </lineage>
</organism>
<evidence type="ECO:0000313" key="6">
    <source>
        <dbReference type="EMBL" id="CQD08729.1"/>
    </source>
</evidence>
<sequence>MPRVVKHPDVRRAEILDRAAALFVARGYENVSLNDLIAYAGVSKGAFYHWFPSKDALITTLAERSARAQLAVIEEATARCDGNALERLNTLLQAGFDVKMQTGTPEQLAAMVSLLRPENAHLYGRIVAVSEELTQPLLTRLIADGVAEGIFHTFDAEGVADMIQGLAARLSSNVIQIVDATDEPGRQHAIDVLTTRFKLHGVAVDRVLGLPDGSITVLNRTQVATMVAALPRDY</sequence>
<feature type="domain" description="HTH tetR-type" evidence="5">
    <location>
        <begin position="9"/>
        <end position="69"/>
    </location>
</feature>
<evidence type="ECO:0000256" key="2">
    <source>
        <dbReference type="ARBA" id="ARBA00023125"/>
    </source>
</evidence>
<dbReference type="PANTHER" id="PTHR30055:SF151">
    <property type="entry name" value="TRANSCRIPTIONAL REGULATORY PROTEIN"/>
    <property type="match status" value="1"/>
</dbReference>
<gene>
    <name evidence="6" type="ORF">BN1232_01574</name>
</gene>